<proteinExistence type="inferred from homology"/>
<dbReference type="EMBL" id="CP073100">
    <property type="protein sequence ID" value="QUE52399.1"/>
    <property type="molecule type" value="Genomic_DNA"/>
</dbReference>
<keyword evidence="5 6" id="KW-0012">Acyltransferase</keyword>
<name>A0A975J1T0_9BACT</name>
<dbReference type="HAMAP" id="MF_00387">
    <property type="entry name" value="LpxA"/>
    <property type="match status" value="1"/>
</dbReference>
<keyword evidence="6" id="KW-0963">Cytoplasm</keyword>
<keyword evidence="1 6" id="KW-0444">Lipid biosynthesis</keyword>
<evidence type="ECO:0000256" key="3">
    <source>
        <dbReference type="ARBA" id="ARBA00022679"/>
    </source>
</evidence>
<reference evidence="8" key="1">
    <citation type="submission" date="2021-04" db="EMBL/GenBank/DDBJ databases">
        <title>Luteolibacter sp. 32A isolated from the skin of an Anderson's salamander (Ambystoma andersonii).</title>
        <authorList>
            <person name="Spergser J."/>
            <person name="Busse H.-J."/>
        </authorList>
    </citation>
    <scope>NUCLEOTIDE SEQUENCE</scope>
    <source>
        <strain evidence="8">32A</strain>
    </source>
</reference>
<evidence type="ECO:0000259" key="7">
    <source>
        <dbReference type="Pfam" id="PF13720"/>
    </source>
</evidence>
<evidence type="ECO:0000313" key="9">
    <source>
        <dbReference type="Proteomes" id="UP000676169"/>
    </source>
</evidence>
<evidence type="ECO:0000256" key="1">
    <source>
        <dbReference type="ARBA" id="ARBA00022516"/>
    </source>
</evidence>
<dbReference type="InterPro" id="IPR029098">
    <property type="entry name" value="Acetyltransf_C"/>
</dbReference>
<keyword evidence="3 6" id="KW-0808">Transferase</keyword>
<dbReference type="Gene3D" id="2.160.10.10">
    <property type="entry name" value="Hexapeptide repeat proteins"/>
    <property type="match status" value="1"/>
</dbReference>
<keyword evidence="4 6" id="KW-0443">Lipid metabolism</keyword>
<dbReference type="CDD" id="cd03351">
    <property type="entry name" value="LbH_UDP-GlcNAc_AT"/>
    <property type="match status" value="1"/>
</dbReference>
<dbReference type="NCBIfam" id="NF003657">
    <property type="entry name" value="PRK05289.1"/>
    <property type="match status" value="1"/>
</dbReference>
<dbReference type="PANTHER" id="PTHR43480:SF1">
    <property type="entry name" value="ACYL-[ACYL-CARRIER-PROTEIN]--UDP-N-ACETYLGLUCOSAMINE O-ACYLTRANSFERASE, MITOCHONDRIAL-RELATED"/>
    <property type="match status" value="1"/>
</dbReference>
<dbReference type="PANTHER" id="PTHR43480">
    <property type="entry name" value="ACYL-[ACYL-CARRIER-PROTEIN]--UDP-N-ACETYLGLUCOSAMINE O-ACYLTRANSFERASE"/>
    <property type="match status" value="1"/>
</dbReference>
<gene>
    <name evidence="6 8" type="primary">lpxA</name>
    <name evidence="8" type="ORF">KBB96_05780</name>
</gene>
<keyword evidence="6" id="KW-0677">Repeat</keyword>
<organism evidence="8 9">
    <name type="scientific">Luteolibacter ambystomatis</name>
    <dbReference type="NCBI Taxonomy" id="2824561"/>
    <lineage>
        <taxon>Bacteria</taxon>
        <taxon>Pseudomonadati</taxon>
        <taxon>Verrucomicrobiota</taxon>
        <taxon>Verrucomicrobiia</taxon>
        <taxon>Verrucomicrobiales</taxon>
        <taxon>Verrucomicrobiaceae</taxon>
        <taxon>Luteolibacter</taxon>
    </lineage>
</organism>
<dbReference type="Proteomes" id="UP000676169">
    <property type="component" value="Chromosome"/>
</dbReference>
<dbReference type="SUPFAM" id="SSF51161">
    <property type="entry name" value="Trimeric LpxA-like enzymes"/>
    <property type="match status" value="1"/>
</dbReference>
<dbReference type="GO" id="GO:0016020">
    <property type="term" value="C:membrane"/>
    <property type="evidence" value="ECO:0007669"/>
    <property type="project" value="GOC"/>
</dbReference>
<dbReference type="AlphaFoldDB" id="A0A975J1T0"/>
<dbReference type="Gene3D" id="1.20.1180.10">
    <property type="entry name" value="Udp N-acetylglucosamine O-acyltransferase, C-terminal domain"/>
    <property type="match status" value="1"/>
</dbReference>
<evidence type="ECO:0000256" key="6">
    <source>
        <dbReference type="HAMAP-Rule" id="MF_00387"/>
    </source>
</evidence>
<comment type="subunit">
    <text evidence="6">Homotrimer.</text>
</comment>
<evidence type="ECO:0000313" key="8">
    <source>
        <dbReference type="EMBL" id="QUE52399.1"/>
    </source>
</evidence>
<dbReference type="KEGG" id="lamb:KBB96_05780"/>
<protein>
    <recommendedName>
        <fullName evidence="6">Acyl-[acyl-carrier-protein]--UDP-N-acetylglucosamine O-acyltransferase</fullName>
        <shortName evidence="6">UDP-N-acetylglucosamine acyltransferase</shortName>
        <ecNumber evidence="6">2.3.1.129</ecNumber>
    </recommendedName>
</protein>
<dbReference type="Pfam" id="PF00132">
    <property type="entry name" value="Hexapep"/>
    <property type="match status" value="1"/>
</dbReference>
<keyword evidence="2 6" id="KW-0441">Lipid A biosynthesis</keyword>
<dbReference type="Pfam" id="PF13720">
    <property type="entry name" value="Acetyltransf_11"/>
    <property type="match status" value="1"/>
</dbReference>
<comment type="pathway">
    <text evidence="6">Glycolipid biosynthesis; lipid IV(A) biosynthesis; lipid IV(A) from (3R)-3-hydroxytetradecanoyl-[acyl-carrier-protein] and UDP-N-acetyl-alpha-D-glucosamine: step 1/6.</text>
</comment>
<evidence type="ECO:0000256" key="5">
    <source>
        <dbReference type="ARBA" id="ARBA00023315"/>
    </source>
</evidence>
<dbReference type="InterPro" id="IPR010137">
    <property type="entry name" value="Lipid_A_LpxA"/>
</dbReference>
<comment type="similarity">
    <text evidence="6">Belongs to the transferase hexapeptide repeat family. LpxA subfamily.</text>
</comment>
<comment type="function">
    <text evidence="6">Involved in the biosynthesis of lipid A, a phosphorylated glycolipid that anchors the lipopolysaccharide to the outer membrane of the cell.</text>
</comment>
<accession>A0A975J1T0</accession>
<comment type="catalytic activity">
    <reaction evidence="6">
        <text>a (3R)-hydroxyacyl-[ACP] + UDP-N-acetyl-alpha-D-glucosamine = a UDP-3-O-[(3R)-3-hydroxyacyl]-N-acetyl-alpha-D-glucosamine + holo-[ACP]</text>
        <dbReference type="Rhea" id="RHEA:67812"/>
        <dbReference type="Rhea" id="RHEA-COMP:9685"/>
        <dbReference type="Rhea" id="RHEA-COMP:9945"/>
        <dbReference type="ChEBI" id="CHEBI:57705"/>
        <dbReference type="ChEBI" id="CHEBI:64479"/>
        <dbReference type="ChEBI" id="CHEBI:78827"/>
        <dbReference type="ChEBI" id="CHEBI:173225"/>
        <dbReference type="EC" id="2.3.1.129"/>
    </reaction>
</comment>
<dbReference type="NCBIfam" id="TIGR01852">
    <property type="entry name" value="lipid_A_lpxA"/>
    <property type="match status" value="1"/>
</dbReference>
<dbReference type="EC" id="2.3.1.129" evidence="6"/>
<comment type="subcellular location">
    <subcellularLocation>
        <location evidence="6">Cytoplasm</location>
    </subcellularLocation>
</comment>
<dbReference type="GO" id="GO:0005737">
    <property type="term" value="C:cytoplasm"/>
    <property type="evidence" value="ECO:0007669"/>
    <property type="project" value="UniProtKB-SubCell"/>
</dbReference>
<dbReference type="InterPro" id="IPR037157">
    <property type="entry name" value="Acetyltransf_C_sf"/>
</dbReference>
<dbReference type="InterPro" id="IPR011004">
    <property type="entry name" value="Trimer_LpxA-like_sf"/>
</dbReference>
<dbReference type="RefSeq" id="WP_211633365.1">
    <property type="nucleotide sequence ID" value="NZ_CP073100.1"/>
</dbReference>
<feature type="domain" description="UDP N-acetylglucosamine O-acyltransferase C-terminal" evidence="7">
    <location>
        <begin position="173"/>
        <end position="255"/>
    </location>
</feature>
<sequence length="257" mass="27650">MIHPTAVISPDARLGANVRVGPYCVIGANVEIGDDCVLHSHVVIHGTSKIGKANEFFPFAAVGGKSQDLKYEGEPTYLIVGDRNVFRENCTVHRGTHAHTPTRIGNDNLFLSYSHVAHDCQLGSHIILSNNGTLGGHVTVDDHAIVSGVTAVHQFCRIGQHSITGGCSKIVQDIPPFMIVDGNPASTRGLNLVGLQRRGFSEESIRALKSAYKKLFLKKDANFSIALSSLKATHAASDPQVAHLIEFIESSQRGVSR</sequence>
<dbReference type="GO" id="GO:0009245">
    <property type="term" value="P:lipid A biosynthetic process"/>
    <property type="evidence" value="ECO:0007669"/>
    <property type="project" value="UniProtKB-UniRule"/>
</dbReference>
<dbReference type="InterPro" id="IPR001451">
    <property type="entry name" value="Hexapep"/>
</dbReference>
<dbReference type="PIRSF" id="PIRSF000456">
    <property type="entry name" value="UDP-GlcNAc_acltr"/>
    <property type="match status" value="1"/>
</dbReference>
<evidence type="ECO:0000256" key="4">
    <source>
        <dbReference type="ARBA" id="ARBA00023098"/>
    </source>
</evidence>
<dbReference type="GO" id="GO:0008780">
    <property type="term" value="F:acyl-[acyl-carrier-protein]-UDP-N-acetylglucosamine O-acyltransferase activity"/>
    <property type="evidence" value="ECO:0007669"/>
    <property type="project" value="UniProtKB-UniRule"/>
</dbReference>
<keyword evidence="9" id="KW-1185">Reference proteome</keyword>
<evidence type="ECO:0000256" key="2">
    <source>
        <dbReference type="ARBA" id="ARBA00022556"/>
    </source>
</evidence>